<name>A0A1E5IJK6_ENDTX</name>
<evidence type="ECO:0000313" key="1">
    <source>
        <dbReference type="EMBL" id="OEG70690.1"/>
    </source>
</evidence>
<dbReference type="Proteomes" id="UP000095237">
    <property type="component" value="Unassembled WGS sequence"/>
</dbReference>
<keyword evidence="2" id="KW-1185">Reference proteome</keyword>
<evidence type="ECO:0000313" key="2">
    <source>
        <dbReference type="Proteomes" id="UP000095237"/>
    </source>
</evidence>
<organism evidence="1 2">
    <name type="scientific">Endomicrobium trichonymphae</name>
    <dbReference type="NCBI Taxonomy" id="1408204"/>
    <lineage>
        <taxon>Bacteria</taxon>
        <taxon>Pseudomonadati</taxon>
        <taxon>Elusimicrobiota</taxon>
        <taxon>Endomicrobiia</taxon>
        <taxon>Endomicrobiales</taxon>
        <taxon>Endomicrobiaceae</taxon>
        <taxon>Candidatus Endomicrobiellum</taxon>
    </lineage>
</organism>
<comment type="caution">
    <text evidence="1">The sequence shown here is derived from an EMBL/GenBank/DDBJ whole genome shotgun (WGS) entry which is preliminary data.</text>
</comment>
<dbReference type="AlphaFoldDB" id="A0A1E5IJK6"/>
<reference evidence="1 2" key="1">
    <citation type="submission" date="2015-11" db="EMBL/GenBank/DDBJ databases">
        <title>Evidence for parallel genomic evolution in an endosymbiosis of termite gut flagellates.</title>
        <authorList>
            <person name="Zheng H."/>
        </authorList>
    </citation>
    <scope>NUCLEOTIDE SEQUENCE [LARGE SCALE GENOMIC DNA]</scope>
    <source>
        <strain evidence="1 2">CET450</strain>
    </source>
</reference>
<protein>
    <submittedName>
        <fullName evidence="1">Uncharacterized protein</fullName>
    </submittedName>
</protein>
<sequence length="64" mass="7675">MGSPSSAYLQKERYEKMVKKAENFNVKNIEVKYNSFEYIIEQHKSDFILSYNGLYCCQRNVQRI</sequence>
<accession>A0A1E5IJK6</accession>
<dbReference type="EMBL" id="LNVX01000291">
    <property type="protein sequence ID" value="OEG70690.1"/>
    <property type="molecule type" value="Genomic_DNA"/>
</dbReference>
<proteinExistence type="predicted"/>
<gene>
    <name evidence="1" type="ORF">ATZ36_17085</name>
</gene>